<feature type="chain" id="PRO_5011010842" description="Outer membrane protein beta-barrel domain-containing protein" evidence="1">
    <location>
        <begin position="20"/>
        <end position="209"/>
    </location>
</feature>
<dbReference type="InterPro" id="IPR036709">
    <property type="entry name" value="Autotransporte_beta_dom_sf"/>
</dbReference>
<dbReference type="AlphaFoldDB" id="A0A1X9YPU9"/>
<protein>
    <recommendedName>
        <fullName evidence="4">Outer membrane protein beta-barrel domain-containing protein</fullName>
    </recommendedName>
</protein>
<organism evidence="2 3">
    <name type="scientific">Pontibacter actiniarum</name>
    <dbReference type="NCBI Taxonomy" id="323450"/>
    <lineage>
        <taxon>Bacteria</taxon>
        <taxon>Pseudomonadati</taxon>
        <taxon>Bacteroidota</taxon>
        <taxon>Cytophagia</taxon>
        <taxon>Cytophagales</taxon>
        <taxon>Hymenobacteraceae</taxon>
        <taxon>Pontibacter</taxon>
    </lineage>
</organism>
<reference evidence="3" key="1">
    <citation type="submission" date="2017-05" db="EMBL/GenBank/DDBJ databases">
        <authorList>
            <person name="Ray J."/>
            <person name="Price M."/>
            <person name="Deutschbauer A."/>
        </authorList>
    </citation>
    <scope>NUCLEOTIDE SEQUENCE [LARGE SCALE GENOMIC DNA]</scope>
    <source>
        <strain evidence="3">DSM 19842</strain>
    </source>
</reference>
<keyword evidence="3" id="KW-1185">Reference proteome</keyword>
<dbReference type="Proteomes" id="UP000266292">
    <property type="component" value="Chromosome"/>
</dbReference>
<evidence type="ECO:0008006" key="4">
    <source>
        <dbReference type="Google" id="ProtNLM"/>
    </source>
</evidence>
<evidence type="ECO:0000313" key="3">
    <source>
        <dbReference type="Proteomes" id="UP000266292"/>
    </source>
</evidence>
<evidence type="ECO:0000256" key="1">
    <source>
        <dbReference type="SAM" id="SignalP"/>
    </source>
</evidence>
<feature type="signal peptide" evidence="1">
    <location>
        <begin position="1"/>
        <end position="19"/>
    </location>
</feature>
<accession>A0A1X9YPU9</accession>
<name>A0A1X9YPU9_9BACT</name>
<dbReference type="KEGG" id="pact:CA264_05235"/>
<dbReference type="SUPFAM" id="SSF103515">
    <property type="entry name" value="Autotransporter"/>
    <property type="match status" value="1"/>
</dbReference>
<proteinExistence type="predicted"/>
<evidence type="ECO:0000313" key="2">
    <source>
        <dbReference type="EMBL" id="ARS34889.1"/>
    </source>
</evidence>
<dbReference type="RefSeq" id="WP_025605207.1">
    <property type="nucleotide sequence ID" value="NZ_CP021235.1"/>
</dbReference>
<sequence length="209" mass="23061">MLSVRILFLLFLLPLITQAQENKSYMFKAKVKHGSVLIGGNLNGSISKTTREISQPLGPEEGTNILANLDFKGGYFLANDVAIGLDVALSHESYIVSIEEGKETFRRTYLLAGPFTRYYLDNGIFGELNLKGGLVNFSTGSKTNLFEGIAGIGYALFINEKISVEPMLSFRYFREWEGNQANVSLGPLLGVGVQAYLLRRTSHVIKEGL</sequence>
<dbReference type="EMBL" id="CP021235">
    <property type="protein sequence ID" value="ARS34889.1"/>
    <property type="molecule type" value="Genomic_DNA"/>
</dbReference>
<dbReference type="STRING" id="709015.GCA_000472485_01044"/>
<keyword evidence="1" id="KW-0732">Signal</keyword>
<gene>
    <name evidence="2" type="ORF">CA264_05235</name>
</gene>
<dbReference type="OrthoDB" id="945117at2"/>